<feature type="domain" description="Major facilitator superfamily (MFS) profile" evidence="8">
    <location>
        <begin position="19"/>
        <end position="475"/>
    </location>
</feature>
<feature type="transmembrane region" description="Helical" evidence="7">
    <location>
        <begin position="383"/>
        <end position="403"/>
    </location>
</feature>
<dbReference type="InterPro" id="IPR050382">
    <property type="entry name" value="MFS_Na/Anion_cotransporter"/>
</dbReference>
<protein>
    <submittedName>
        <fullName evidence="9">MFS general substrate transporter</fullName>
    </submittedName>
</protein>
<comment type="subcellular location">
    <subcellularLocation>
        <location evidence="1">Membrane</location>
        <topology evidence="1">Multi-pass membrane protein</topology>
    </subcellularLocation>
</comment>
<evidence type="ECO:0000256" key="6">
    <source>
        <dbReference type="ARBA" id="ARBA00023136"/>
    </source>
</evidence>
<evidence type="ECO:0000256" key="1">
    <source>
        <dbReference type="ARBA" id="ARBA00004141"/>
    </source>
</evidence>
<dbReference type="PANTHER" id="PTHR11662">
    <property type="entry name" value="SOLUTE CARRIER FAMILY 17"/>
    <property type="match status" value="1"/>
</dbReference>
<accession>A0A8H3XGN2</accession>
<dbReference type="GO" id="GO:0016020">
    <property type="term" value="C:membrane"/>
    <property type="evidence" value="ECO:0007669"/>
    <property type="project" value="UniProtKB-SubCell"/>
</dbReference>
<dbReference type="InterPro" id="IPR011701">
    <property type="entry name" value="MFS"/>
</dbReference>
<dbReference type="Pfam" id="PF07690">
    <property type="entry name" value="MFS_1"/>
    <property type="match status" value="1"/>
</dbReference>
<evidence type="ECO:0000256" key="4">
    <source>
        <dbReference type="ARBA" id="ARBA00022847"/>
    </source>
</evidence>
<gene>
    <name evidence="9" type="ORF">F8M41_000940</name>
</gene>
<dbReference type="InterPro" id="IPR036259">
    <property type="entry name" value="MFS_trans_sf"/>
</dbReference>
<keyword evidence="10" id="KW-1185">Reference proteome</keyword>
<evidence type="ECO:0000256" key="5">
    <source>
        <dbReference type="ARBA" id="ARBA00022989"/>
    </source>
</evidence>
<feature type="transmembrane region" description="Helical" evidence="7">
    <location>
        <begin position="447"/>
        <end position="467"/>
    </location>
</feature>
<feature type="transmembrane region" description="Helical" evidence="7">
    <location>
        <begin position="176"/>
        <end position="195"/>
    </location>
</feature>
<dbReference type="PANTHER" id="PTHR11662:SF399">
    <property type="entry name" value="FI19708P1-RELATED"/>
    <property type="match status" value="1"/>
</dbReference>
<reference evidence="9 10" key="1">
    <citation type="journal article" date="2019" name="Environ. Microbiol.">
        <title>At the nexus of three kingdoms: the genome of the mycorrhizal fungus Gigaspora margarita provides insights into plant, endobacterial and fungal interactions.</title>
        <authorList>
            <person name="Venice F."/>
            <person name="Ghignone S."/>
            <person name="Salvioli di Fossalunga A."/>
            <person name="Amselem J."/>
            <person name="Novero M."/>
            <person name="Xianan X."/>
            <person name="Sedzielewska Toro K."/>
            <person name="Morin E."/>
            <person name="Lipzen A."/>
            <person name="Grigoriev I.V."/>
            <person name="Henrissat B."/>
            <person name="Martin F.M."/>
            <person name="Bonfante P."/>
        </authorList>
    </citation>
    <scope>NUCLEOTIDE SEQUENCE [LARGE SCALE GENOMIC DNA]</scope>
    <source>
        <strain evidence="9 10">BEG34</strain>
    </source>
</reference>
<feature type="transmembrane region" description="Helical" evidence="7">
    <location>
        <begin position="323"/>
        <end position="345"/>
    </location>
</feature>
<keyword evidence="5 7" id="KW-1133">Transmembrane helix</keyword>
<feature type="transmembrane region" description="Helical" evidence="7">
    <location>
        <begin position="85"/>
        <end position="102"/>
    </location>
</feature>
<sequence length="475" mass="53921">MALIFTNWWSCYIPKRIIIIFLCTSAIIVSYADRSNMAIAIVYMTKEFNWNHTIQGYVSSAFFFGYLTTQIIGGVLTDKFGGRKVLSIAAATWTLFTLLTPISARINIYCLILCRICLGVGEGATYPCVNSLISKWFPPEEQSRAVSVVCVSHFIGMVITMPISNLLGSSQFGWESIFWVSAIVGSIWSIIWYFYGRSDPKEYPGISKEELEWILKNKSTVSSEDNFRNYQSGSREYIMINDDDNRVPKNENDKLLPKNQISSRPHYVHKIPWKLLFSRREVWAILLCEFFCSWGFFILLNWLPIFYYEYFHVDIHLIGIYTALPYLSYTIMGSIVGYICDYAIHQLRFHVLTVRKSAIIIASLGISIHLLLVTYLAKTSLEGLLMMTIGFALYSFKVSSFMVSHLDIAPKYAGVICGIRNTFGMVPAFFGVALTGWILEVTANDWSIIWCMCSLFNIIGAAIYLACAGGEVIID</sequence>
<evidence type="ECO:0000256" key="3">
    <source>
        <dbReference type="ARBA" id="ARBA00022692"/>
    </source>
</evidence>
<keyword evidence="4" id="KW-0769">Symport</keyword>
<dbReference type="AlphaFoldDB" id="A0A8H3XGN2"/>
<dbReference type="FunFam" id="1.20.1250.20:FF:000003">
    <property type="entry name" value="Solute carrier family 17 member 3"/>
    <property type="match status" value="1"/>
</dbReference>
<evidence type="ECO:0000313" key="10">
    <source>
        <dbReference type="Proteomes" id="UP000439903"/>
    </source>
</evidence>
<dbReference type="Gene3D" id="1.20.1250.20">
    <property type="entry name" value="MFS general substrate transporter like domains"/>
    <property type="match status" value="2"/>
</dbReference>
<keyword evidence="3 7" id="KW-0812">Transmembrane</keyword>
<evidence type="ECO:0000259" key="8">
    <source>
        <dbReference type="PROSITE" id="PS50850"/>
    </source>
</evidence>
<keyword evidence="2" id="KW-0813">Transport</keyword>
<dbReference type="PROSITE" id="PS50850">
    <property type="entry name" value="MFS"/>
    <property type="match status" value="1"/>
</dbReference>
<proteinExistence type="predicted"/>
<name>A0A8H3XGN2_GIGMA</name>
<feature type="transmembrane region" description="Helical" evidence="7">
    <location>
        <begin position="423"/>
        <end position="441"/>
    </location>
</feature>
<evidence type="ECO:0000256" key="7">
    <source>
        <dbReference type="SAM" id="Phobius"/>
    </source>
</evidence>
<dbReference type="InterPro" id="IPR020846">
    <property type="entry name" value="MFS_dom"/>
</dbReference>
<dbReference type="EMBL" id="WTPW01001077">
    <property type="protein sequence ID" value="KAF0458552.1"/>
    <property type="molecule type" value="Genomic_DNA"/>
</dbReference>
<dbReference type="GO" id="GO:0015293">
    <property type="term" value="F:symporter activity"/>
    <property type="evidence" value="ECO:0007669"/>
    <property type="project" value="UniProtKB-KW"/>
</dbReference>
<evidence type="ECO:0000256" key="2">
    <source>
        <dbReference type="ARBA" id="ARBA00022448"/>
    </source>
</evidence>
<feature type="transmembrane region" description="Helical" evidence="7">
    <location>
        <begin position="357"/>
        <end position="377"/>
    </location>
</feature>
<comment type="caution">
    <text evidence="9">The sequence shown here is derived from an EMBL/GenBank/DDBJ whole genome shotgun (WGS) entry which is preliminary data.</text>
</comment>
<feature type="transmembrane region" description="Helical" evidence="7">
    <location>
        <begin position="282"/>
        <end position="303"/>
    </location>
</feature>
<keyword evidence="6 7" id="KW-0472">Membrane</keyword>
<dbReference type="SUPFAM" id="SSF103473">
    <property type="entry name" value="MFS general substrate transporter"/>
    <property type="match status" value="1"/>
</dbReference>
<dbReference type="Proteomes" id="UP000439903">
    <property type="component" value="Unassembled WGS sequence"/>
</dbReference>
<evidence type="ECO:0000313" key="9">
    <source>
        <dbReference type="EMBL" id="KAF0458552.1"/>
    </source>
</evidence>
<organism evidence="9 10">
    <name type="scientific">Gigaspora margarita</name>
    <dbReference type="NCBI Taxonomy" id="4874"/>
    <lineage>
        <taxon>Eukaryota</taxon>
        <taxon>Fungi</taxon>
        <taxon>Fungi incertae sedis</taxon>
        <taxon>Mucoromycota</taxon>
        <taxon>Glomeromycotina</taxon>
        <taxon>Glomeromycetes</taxon>
        <taxon>Diversisporales</taxon>
        <taxon>Gigasporaceae</taxon>
        <taxon>Gigaspora</taxon>
    </lineage>
</organism>
<dbReference type="OrthoDB" id="6730379at2759"/>
<feature type="transmembrane region" description="Helical" evidence="7">
    <location>
        <begin position="56"/>
        <end position="76"/>
    </location>
</feature>
<dbReference type="FunFam" id="1.20.1250.20:FF:000423">
    <property type="entry name" value="Putative inorganic phosphate cotransporter-like Protein"/>
    <property type="match status" value="1"/>
</dbReference>
<feature type="transmembrane region" description="Helical" evidence="7">
    <location>
        <begin position="145"/>
        <end position="164"/>
    </location>
</feature>